<dbReference type="EMBL" id="FCNL01000031">
    <property type="protein sequence ID" value="CVI21207.1"/>
    <property type="molecule type" value="Genomic_DNA"/>
</dbReference>
<proteinExistence type="predicted"/>
<dbReference type="AlphaFoldDB" id="A0A822V552"/>
<feature type="region of interest" description="Disordered" evidence="1">
    <location>
        <begin position="56"/>
        <end position="90"/>
    </location>
</feature>
<protein>
    <submittedName>
        <fullName evidence="2">Uncharacterized protein</fullName>
    </submittedName>
</protein>
<dbReference type="Proteomes" id="UP000192074">
    <property type="component" value="Unassembled WGS sequence"/>
</dbReference>
<accession>A0A822V552</accession>
<evidence type="ECO:0000313" key="2">
    <source>
        <dbReference type="EMBL" id="CVI21207.1"/>
    </source>
</evidence>
<sequence>MADGMQPMLVRYLAGQFHGEAEVIRHRVCPALERRHPVGAIEGGIDLDTVENSGITAEPASRFGKKVGHGPGDGPSSCCNDRHSRPPSWI</sequence>
<comment type="caution">
    <text evidence="2">The sequence shown here is derived from an EMBL/GenBank/DDBJ whole genome shotgun (WGS) entry which is preliminary data.</text>
</comment>
<organism evidence="2 3">
    <name type="scientific">Agrobacterium tumefaciens str. B6</name>
    <dbReference type="NCBI Taxonomy" id="1183423"/>
    <lineage>
        <taxon>Bacteria</taxon>
        <taxon>Pseudomonadati</taxon>
        <taxon>Pseudomonadota</taxon>
        <taxon>Alphaproteobacteria</taxon>
        <taxon>Hyphomicrobiales</taxon>
        <taxon>Rhizobiaceae</taxon>
        <taxon>Rhizobium/Agrobacterium group</taxon>
        <taxon>Agrobacterium</taxon>
        <taxon>Agrobacterium tumefaciens complex</taxon>
    </lineage>
</organism>
<name>A0A822V552_AGRTU</name>
<gene>
    <name evidence="2" type="ORF">AGR4A_Lc130201</name>
</gene>
<evidence type="ECO:0000256" key="1">
    <source>
        <dbReference type="SAM" id="MobiDB-lite"/>
    </source>
</evidence>
<evidence type="ECO:0000313" key="3">
    <source>
        <dbReference type="Proteomes" id="UP000192074"/>
    </source>
</evidence>
<reference evidence="2 3" key="1">
    <citation type="submission" date="2016-01" db="EMBL/GenBank/DDBJ databases">
        <authorList>
            <person name="Regsiter A."/>
            <person name="william w."/>
        </authorList>
    </citation>
    <scope>NUCLEOTIDE SEQUENCE [LARGE SCALE GENOMIC DNA]</scope>
    <source>
        <strain evidence="2 3">B6</strain>
    </source>
</reference>